<dbReference type="Proteomes" id="UP001165367">
    <property type="component" value="Unassembled WGS sequence"/>
</dbReference>
<reference evidence="1" key="1">
    <citation type="submission" date="2022-01" db="EMBL/GenBank/DDBJ databases">
        <authorList>
            <person name="Jo J.-H."/>
            <person name="Im W.-T."/>
        </authorList>
    </citation>
    <scope>NUCLEOTIDE SEQUENCE</scope>
    <source>
        <strain evidence="1">NA20</strain>
    </source>
</reference>
<evidence type="ECO:0008006" key="3">
    <source>
        <dbReference type="Google" id="ProtNLM"/>
    </source>
</evidence>
<comment type="caution">
    <text evidence="1">The sequence shown here is derived from an EMBL/GenBank/DDBJ whole genome shotgun (WGS) entry which is preliminary data.</text>
</comment>
<proteinExistence type="predicted"/>
<sequence>MNKFSITLTGVLLAATTLLFACKQKEQENKPSAISHVVSDSLKVWCKNKMPASRILEEAANLKLVFFEEELNLLWRPAYREDLVKEMADRGNFSWEELPAHEGNRRWQLSLNFQQEDSTYATPNNLLLYLFR</sequence>
<protein>
    <recommendedName>
        <fullName evidence="3">Lipoprotein</fullName>
    </recommendedName>
</protein>
<gene>
    <name evidence="1" type="ORF">LZZ85_16225</name>
</gene>
<organism evidence="1 2">
    <name type="scientific">Terrimonas ginsenosidimutans</name>
    <dbReference type="NCBI Taxonomy" id="2908004"/>
    <lineage>
        <taxon>Bacteria</taxon>
        <taxon>Pseudomonadati</taxon>
        <taxon>Bacteroidota</taxon>
        <taxon>Chitinophagia</taxon>
        <taxon>Chitinophagales</taxon>
        <taxon>Chitinophagaceae</taxon>
        <taxon>Terrimonas</taxon>
    </lineage>
</organism>
<dbReference type="RefSeq" id="WP_237874119.1">
    <property type="nucleotide sequence ID" value="NZ_JAKLTR010000010.1"/>
</dbReference>
<evidence type="ECO:0000313" key="1">
    <source>
        <dbReference type="EMBL" id="MCG2615843.1"/>
    </source>
</evidence>
<evidence type="ECO:0000313" key="2">
    <source>
        <dbReference type="Proteomes" id="UP001165367"/>
    </source>
</evidence>
<accession>A0ABS9KU48</accession>
<dbReference type="PROSITE" id="PS51257">
    <property type="entry name" value="PROKAR_LIPOPROTEIN"/>
    <property type="match status" value="1"/>
</dbReference>
<name>A0ABS9KU48_9BACT</name>
<dbReference type="EMBL" id="JAKLTR010000010">
    <property type="protein sequence ID" value="MCG2615843.1"/>
    <property type="molecule type" value="Genomic_DNA"/>
</dbReference>
<keyword evidence="2" id="KW-1185">Reference proteome</keyword>